<keyword evidence="10 14" id="KW-0067">ATP-binding</keyword>
<dbReference type="Pfam" id="PF00672">
    <property type="entry name" value="HAMP"/>
    <property type="match status" value="1"/>
</dbReference>
<evidence type="ECO:0000256" key="4">
    <source>
        <dbReference type="ARBA" id="ARBA00022519"/>
    </source>
</evidence>
<keyword evidence="5" id="KW-0597">Phosphoprotein</keyword>
<evidence type="ECO:0000256" key="6">
    <source>
        <dbReference type="ARBA" id="ARBA00022679"/>
    </source>
</evidence>
<reference evidence="18 19" key="1">
    <citation type="submission" date="2022-02" db="EMBL/GenBank/DDBJ databases">
        <title>Study of halophilic communities from a Mexican lake.</title>
        <authorList>
            <person name="Hernandez-Soto L.M."/>
            <person name="Martinez-Abarca F."/>
            <person name="Ramirez-Saad H.C."/>
            <person name="Aguirre-Garrido J.F."/>
        </authorList>
    </citation>
    <scope>NUCLEOTIDE SEQUENCE [LARGE SCALE GENOMIC DNA]</scope>
    <source>
        <strain evidence="18 19">Hjan13</strain>
    </source>
</reference>
<accession>A0ABT4ISK4</accession>
<evidence type="ECO:0000256" key="11">
    <source>
        <dbReference type="ARBA" id="ARBA00022989"/>
    </source>
</evidence>
<dbReference type="InterPro" id="IPR042295">
    <property type="entry name" value="NarX-like_N_sf"/>
</dbReference>
<dbReference type="EC" id="2.7.13.3" evidence="14"/>
<dbReference type="SUPFAM" id="SSF55874">
    <property type="entry name" value="ATPase domain of HSP90 chaperone/DNA topoisomerase II/histidine kinase"/>
    <property type="match status" value="1"/>
</dbReference>
<keyword evidence="3 14" id="KW-1003">Cell membrane</keyword>
<sequence length="627" mass="69333">MNPLHHSLVVRIVALLLIIGSMAIASISATIVIAQRSQGDAEAINVAGSLRLYSAQISQTLQQPSTTNSNARQAAIDRATARFSERLASPALTDRAGVSLTDQAEQSLTSLTTQWQRDITPLIERARDGDGGDVRLAIDSLDDYIDDIDHFVTLLEDHSQDKIRFLTQLQMGSLVLIGLLLTAALYDLRAHFIKPLRRLMRLSRAVGKRNFGYRAPAHSRDELGQLGQTFNQMAAELGESYQELESRVFSKQAELERHNRALQIIHDGSRALYGGGNDLCSSAAPMLRELEALLAIGPITLSLHNSHDNSDMEILATHSLERPRYCRDLACVACLEPAQPIGLSDAIHGPASHVDRHTHQLQLPITAGHLTLGYLTVGHTNPISDTTHQLLNTLCGQLATAIYLQQQIEEQQQLSLIKERTIIARELHDSLAQSLSYLKMQVARLERMQAKAVPVEQQSNVMSDLRDGLNSAYRQLRELLSTFRLSLDKPGLQAALQHTVDEFSERLGFPVCFSYAVPPHLLSANEDVHILQITREALANTLKHANARWASVSLTFEQAELRLAIEDDGVGLKQAESPPMHFGLVIMRDRASHINGTLTFHNRPTGGTGVYLCFTPQANRLIKEARL</sequence>
<dbReference type="Gene3D" id="3.30.565.10">
    <property type="entry name" value="Histidine kinase-like ATPase, C-terminal domain"/>
    <property type="match status" value="1"/>
</dbReference>
<evidence type="ECO:0000256" key="2">
    <source>
        <dbReference type="ARBA" id="ARBA00004429"/>
    </source>
</evidence>
<evidence type="ECO:0000313" key="19">
    <source>
        <dbReference type="Proteomes" id="UP001321125"/>
    </source>
</evidence>
<keyword evidence="8 14" id="KW-0547">Nucleotide-binding</keyword>
<dbReference type="InterPro" id="IPR011712">
    <property type="entry name" value="Sig_transdc_His_kin_sub3_dim/P"/>
</dbReference>
<evidence type="ECO:0000256" key="3">
    <source>
        <dbReference type="ARBA" id="ARBA00022475"/>
    </source>
</evidence>
<comment type="subcellular location">
    <subcellularLocation>
        <location evidence="2">Cell inner membrane</location>
        <topology evidence="2">Multi-pass membrane protein</topology>
    </subcellularLocation>
</comment>
<gene>
    <name evidence="18" type="ORF">L0635_06055</name>
</gene>
<keyword evidence="13 14" id="KW-0472">Membrane</keyword>
<dbReference type="Proteomes" id="UP001321125">
    <property type="component" value="Unassembled WGS sequence"/>
</dbReference>
<keyword evidence="12 14" id="KW-0902">Two-component regulatory system</keyword>
<keyword evidence="7 15" id="KW-0812">Transmembrane</keyword>
<feature type="domain" description="HAMP" evidence="17">
    <location>
        <begin position="190"/>
        <end position="242"/>
    </location>
</feature>
<feature type="transmembrane region" description="Helical" evidence="15">
    <location>
        <begin position="12"/>
        <end position="34"/>
    </location>
</feature>
<comment type="catalytic activity">
    <reaction evidence="1 14">
        <text>ATP + protein L-histidine = ADP + protein N-phospho-L-histidine.</text>
        <dbReference type="EC" id="2.7.13.3"/>
    </reaction>
</comment>
<dbReference type="Gene3D" id="1.20.120.960">
    <property type="entry name" value="Histidine kinase NarX, sensor domain"/>
    <property type="match status" value="1"/>
</dbReference>
<evidence type="ECO:0000313" key="18">
    <source>
        <dbReference type="EMBL" id="MCZ0926640.1"/>
    </source>
</evidence>
<keyword evidence="9 14" id="KW-0418">Kinase</keyword>
<feature type="transmembrane region" description="Helical" evidence="15">
    <location>
        <begin position="165"/>
        <end position="186"/>
    </location>
</feature>
<dbReference type="CDD" id="cd19408">
    <property type="entry name" value="NarX_NarQ_sensor"/>
    <property type="match status" value="1"/>
</dbReference>
<comment type="caution">
    <text evidence="18">The sequence shown here is derived from an EMBL/GenBank/DDBJ whole genome shotgun (WGS) entry which is preliminary data.</text>
</comment>
<keyword evidence="19" id="KW-1185">Reference proteome</keyword>
<evidence type="ECO:0000256" key="7">
    <source>
        <dbReference type="ARBA" id="ARBA00022692"/>
    </source>
</evidence>
<dbReference type="PANTHER" id="PTHR24421:SF10">
    <property type="entry name" value="NITRATE_NITRITE SENSOR PROTEIN NARQ"/>
    <property type="match status" value="1"/>
</dbReference>
<evidence type="ECO:0000256" key="13">
    <source>
        <dbReference type="ARBA" id="ARBA00023136"/>
    </source>
</evidence>
<dbReference type="SUPFAM" id="SSF55781">
    <property type="entry name" value="GAF domain-like"/>
    <property type="match status" value="1"/>
</dbReference>
<dbReference type="PROSITE" id="PS50885">
    <property type="entry name" value="HAMP"/>
    <property type="match status" value="1"/>
</dbReference>
<name>A0ABT4ISK4_9GAMM</name>
<dbReference type="Pfam" id="PF13675">
    <property type="entry name" value="PilJ"/>
    <property type="match status" value="1"/>
</dbReference>
<dbReference type="InterPro" id="IPR003594">
    <property type="entry name" value="HATPase_dom"/>
</dbReference>
<dbReference type="SUPFAM" id="SSF158472">
    <property type="entry name" value="HAMP domain-like"/>
    <property type="match status" value="1"/>
</dbReference>
<dbReference type="InterPro" id="IPR029095">
    <property type="entry name" value="NarX-like_N"/>
</dbReference>
<dbReference type="InterPro" id="IPR005467">
    <property type="entry name" value="His_kinase_dom"/>
</dbReference>
<evidence type="ECO:0000256" key="1">
    <source>
        <dbReference type="ARBA" id="ARBA00000085"/>
    </source>
</evidence>
<keyword evidence="4 14" id="KW-0997">Cell inner membrane</keyword>
<dbReference type="CDD" id="cd06225">
    <property type="entry name" value="HAMP"/>
    <property type="match status" value="1"/>
</dbReference>
<feature type="domain" description="Histidine kinase" evidence="16">
    <location>
        <begin position="422"/>
        <end position="618"/>
    </location>
</feature>
<dbReference type="Gene3D" id="1.20.5.1930">
    <property type="match status" value="1"/>
</dbReference>
<evidence type="ECO:0000256" key="5">
    <source>
        <dbReference type="ARBA" id="ARBA00022553"/>
    </source>
</evidence>
<dbReference type="PROSITE" id="PS50109">
    <property type="entry name" value="HIS_KIN"/>
    <property type="match status" value="1"/>
</dbReference>
<evidence type="ECO:0000256" key="14">
    <source>
        <dbReference type="PIRNR" id="PIRNR003167"/>
    </source>
</evidence>
<keyword evidence="6 14" id="KW-0808">Transferase</keyword>
<dbReference type="InterPro" id="IPR016380">
    <property type="entry name" value="Sig_transdc_His_kin_NarX/NarQ"/>
</dbReference>
<organism evidence="18 19">
    <name type="scientific">Vreelandella janggokensis</name>
    <dbReference type="NCBI Taxonomy" id="370767"/>
    <lineage>
        <taxon>Bacteria</taxon>
        <taxon>Pseudomonadati</taxon>
        <taxon>Pseudomonadota</taxon>
        <taxon>Gammaproteobacteria</taxon>
        <taxon>Oceanospirillales</taxon>
        <taxon>Halomonadaceae</taxon>
        <taxon>Vreelandella</taxon>
    </lineage>
</organism>
<dbReference type="InterPro" id="IPR050482">
    <property type="entry name" value="Sensor_HK_TwoCompSys"/>
</dbReference>
<evidence type="ECO:0000256" key="8">
    <source>
        <dbReference type="ARBA" id="ARBA00022741"/>
    </source>
</evidence>
<protein>
    <recommendedName>
        <fullName evidence="14">Sensor protein</fullName>
        <ecNumber evidence="14">2.7.13.3</ecNumber>
    </recommendedName>
</protein>
<dbReference type="Pfam" id="PF07730">
    <property type="entry name" value="HisKA_3"/>
    <property type="match status" value="1"/>
</dbReference>
<dbReference type="Gene3D" id="6.10.340.10">
    <property type="match status" value="1"/>
</dbReference>
<dbReference type="Pfam" id="PF02518">
    <property type="entry name" value="HATPase_c"/>
    <property type="match status" value="1"/>
</dbReference>
<dbReference type="RefSeq" id="WP_268901388.1">
    <property type="nucleotide sequence ID" value="NZ_JAKNQT010000001.1"/>
</dbReference>
<dbReference type="CDD" id="cd16917">
    <property type="entry name" value="HATPase_UhpB-NarQ-NarX-like"/>
    <property type="match status" value="1"/>
</dbReference>
<evidence type="ECO:0000256" key="12">
    <source>
        <dbReference type="ARBA" id="ARBA00023012"/>
    </source>
</evidence>
<dbReference type="PANTHER" id="PTHR24421">
    <property type="entry name" value="NITRATE/NITRITE SENSOR PROTEIN NARX-RELATED"/>
    <property type="match status" value="1"/>
</dbReference>
<evidence type="ECO:0000259" key="17">
    <source>
        <dbReference type="PROSITE" id="PS50885"/>
    </source>
</evidence>
<evidence type="ECO:0000256" key="9">
    <source>
        <dbReference type="ARBA" id="ARBA00022777"/>
    </source>
</evidence>
<evidence type="ECO:0000256" key="10">
    <source>
        <dbReference type="ARBA" id="ARBA00022840"/>
    </source>
</evidence>
<keyword evidence="11 15" id="KW-1133">Transmembrane helix</keyword>
<dbReference type="InterPro" id="IPR003660">
    <property type="entry name" value="HAMP_dom"/>
</dbReference>
<dbReference type="PIRSF" id="PIRSF003167">
    <property type="entry name" value="STHK_NarX/NarQ"/>
    <property type="match status" value="1"/>
</dbReference>
<dbReference type="InterPro" id="IPR036890">
    <property type="entry name" value="HATPase_C_sf"/>
</dbReference>
<evidence type="ECO:0000256" key="15">
    <source>
        <dbReference type="SAM" id="Phobius"/>
    </source>
</evidence>
<dbReference type="SMART" id="SM00304">
    <property type="entry name" value="HAMP"/>
    <property type="match status" value="1"/>
</dbReference>
<proteinExistence type="predicted"/>
<dbReference type="EMBL" id="JAKNQU010000002">
    <property type="protein sequence ID" value="MCZ0926640.1"/>
    <property type="molecule type" value="Genomic_DNA"/>
</dbReference>
<evidence type="ECO:0000259" key="16">
    <source>
        <dbReference type="PROSITE" id="PS50109"/>
    </source>
</evidence>